<evidence type="ECO:0000313" key="4">
    <source>
        <dbReference type="Proteomes" id="UP000829720"/>
    </source>
</evidence>
<accession>A0A8T3CFT4</accession>
<keyword evidence="4" id="KW-1185">Reference proteome</keyword>
<feature type="compositionally biased region" description="Basic and acidic residues" evidence="1">
    <location>
        <begin position="71"/>
        <end position="80"/>
    </location>
</feature>
<evidence type="ECO:0000256" key="2">
    <source>
        <dbReference type="SAM" id="Phobius"/>
    </source>
</evidence>
<feature type="non-terminal residue" evidence="3">
    <location>
        <position position="1"/>
    </location>
</feature>
<feature type="compositionally biased region" description="Acidic residues" evidence="1">
    <location>
        <begin position="135"/>
        <end position="154"/>
    </location>
</feature>
<feature type="transmembrane region" description="Helical" evidence="2">
    <location>
        <begin position="52"/>
        <end position="70"/>
    </location>
</feature>
<feature type="compositionally biased region" description="Acidic residues" evidence="1">
    <location>
        <begin position="95"/>
        <end position="107"/>
    </location>
</feature>
<evidence type="ECO:0000313" key="3">
    <source>
        <dbReference type="EMBL" id="KAI1881914.1"/>
    </source>
</evidence>
<reference evidence="3" key="1">
    <citation type="submission" date="2021-01" db="EMBL/GenBank/DDBJ databases">
        <authorList>
            <person name="Zahm M."/>
            <person name="Roques C."/>
            <person name="Cabau C."/>
            <person name="Klopp C."/>
            <person name="Donnadieu C."/>
            <person name="Jouanno E."/>
            <person name="Lampietro C."/>
            <person name="Louis A."/>
            <person name="Herpin A."/>
            <person name="Echchiki A."/>
            <person name="Berthelot C."/>
            <person name="Parey E."/>
            <person name="Roest-Crollius H."/>
            <person name="Braasch I."/>
            <person name="Postlethwait J."/>
            <person name="Bobe J."/>
            <person name="Montfort J."/>
            <person name="Bouchez O."/>
            <person name="Begum T."/>
            <person name="Mejri S."/>
            <person name="Adams A."/>
            <person name="Chen W.-J."/>
            <person name="Guiguen Y."/>
        </authorList>
    </citation>
    <scope>NUCLEOTIDE SEQUENCE</scope>
    <source>
        <tissue evidence="3">Blood</tissue>
    </source>
</reference>
<feature type="compositionally biased region" description="Basic and acidic residues" evidence="1">
    <location>
        <begin position="108"/>
        <end position="119"/>
    </location>
</feature>
<gene>
    <name evidence="3" type="ORF">AGOR_G00244380</name>
</gene>
<keyword evidence="2" id="KW-1133">Transmembrane helix</keyword>
<keyword evidence="2" id="KW-0472">Membrane</keyword>
<dbReference type="EMBL" id="JAERUA010000025">
    <property type="protein sequence ID" value="KAI1881914.1"/>
    <property type="molecule type" value="Genomic_DNA"/>
</dbReference>
<proteinExistence type="predicted"/>
<comment type="caution">
    <text evidence="3">The sequence shown here is derived from an EMBL/GenBank/DDBJ whole genome shotgun (WGS) entry which is preliminary data.</text>
</comment>
<sequence length="189" mass="21094">EGQWNRIYSCKSCDRSSLIRASSLKKPYLSFRPAPCTLYTPTVPAKMKTGTLFIFFTAVGLQIAFAASVASDERNERVSDEAEDISELQKRDQMEFDMAEIEEDQSLEDAHYLEAVRDELNDDEDSEAQQGAENMESEESESESESELESEEDMAGMRGKRGETETEAENTGNSDDLTEDAANGEAEVE</sequence>
<protein>
    <submittedName>
        <fullName evidence="3">Uncharacterized protein</fullName>
    </submittedName>
</protein>
<feature type="region of interest" description="Disordered" evidence="1">
    <location>
        <begin position="70"/>
        <end position="189"/>
    </location>
</feature>
<name>A0A8T3CFT4_9TELE</name>
<organism evidence="3 4">
    <name type="scientific">Albula goreensis</name>
    <dbReference type="NCBI Taxonomy" id="1534307"/>
    <lineage>
        <taxon>Eukaryota</taxon>
        <taxon>Metazoa</taxon>
        <taxon>Chordata</taxon>
        <taxon>Craniata</taxon>
        <taxon>Vertebrata</taxon>
        <taxon>Euteleostomi</taxon>
        <taxon>Actinopterygii</taxon>
        <taxon>Neopterygii</taxon>
        <taxon>Teleostei</taxon>
        <taxon>Albuliformes</taxon>
        <taxon>Albulidae</taxon>
        <taxon>Albula</taxon>
    </lineage>
</organism>
<evidence type="ECO:0000256" key="1">
    <source>
        <dbReference type="SAM" id="MobiDB-lite"/>
    </source>
</evidence>
<dbReference type="OrthoDB" id="8955667at2759"/>
<dbReference type="AlphaFoldDB" id="A0A8T3CFT4"/>
<keyword evidence="2" id="KW-0812">Transmembrane</keyword>
<dbReference type="Proteomes" id="UP000829720">
    <property type="component" value="Unassembled WGS sequence"/>
</dbReference>